<dbReference type="SUPFAM" id="SSF50998">
    <property type="entry name" value="Quinoprotein alcohol dehydrogenase-like"/>
    <property type="match status" value="1"/>
</dbReference>
<keyword evidence="1" id="KW-1133">Transmembrane helix</keyword>
<keyword evidence="3" id="KW-0675">Receptor</keyword>
<feature type="domain" description="TIR" evidence="2">
    <location>
        <begin position="5"/>
        <end position="157"/>
    </location>
</feature>
<protein>
    <submittedName>
        <fullName evidence="3">Toll/interleukin-1 receptor domain-containing protein</fullName>
    </submittedName>
</protein>
<dbReference type="InterPro" id="IPR035897">
    <property type="entry name" value="Toll_tir_struct_dom_sf"/>
</dbReference>
<dbReference type="RefSeq" id="WP_187558794.1">
    <property type="nucleotide sequence ID" value="NZ_JACRTP010000004.1"/>
</dbReference>
<dbReference type="SUPFAM" id="SSF52200">
    <property type="entry name" value="Toll/Interleukin receptor TIR domain"/>
    <property type="match status" value="1"/>
</dbReference>
<dbReference type="InterPro" id="IPR000157">
    <property type="entry name" value="TIR_dom"/>
</dbReference>
<dbReference type="InterPro" id="IPR011047">
    <property type="entry name" value="Quinoprotein_ADH-like_sf"/>
</dbReference>
<name>A0ABR7PC77_9FIRM</name>
<dbReference type="Pfam" id="PF13676">
    <property type="entry name" value="TIR_2"/>
    <property type="match status" value="1"/>
</dbReference>
<keyword evidence="1" id="KW-0472">Membrane</keyword>
<proteinExistence type="predicted"/>
<organism evidence="3 4">
    <name type="scientific">Blautia stercoris</name>
    <dbReference type="NCBI Taxonomy" id="871664"/>
    <lineage>
        <taxon>Bacteria</taxon>
        <taxon>Bacillati</taxon>
        <taxon>Bacillota</taxon>
        <taxon>Clostridia</taxon>
        <taxon>Lachnospirales</taxon>
        <taxon>Lachnospiraceae</taxon>
        <taxon>Blautia</taxon>
    </lineage>
</organism>
<comment type="caution">
    <text evidence="3">The sequence shown here is derived from an EMBL/GenBank/DDBJ whole genome shotgun (WGS) entry which is preliminary data.</text>
</comment>
<evidence type="ECO:0000259" key="2">
    <source>
        <dbReference type="PROSITE" id="PS50104"/>
    </source>
</evidence>
<keyword evidence="4" id="KW-1185">Reference proteome</keyword>
<dbReference type="Gene3D" id="3.40.50.10140">
    <property type="entry name" value="Toll/interleukin-1 receptor homology (TIR) domain"/>
    <property type="match status" value="1"/>
</dbReference>
<evidence type="ECO:0000313" key="4">
    <source>
        <dbReference type="Proteomes" id="UP000661649"/>
    </source>
</evidence>
<reference evidence="3 4" key="1">
    <citation type="submission" date="2020-08" db="EMBL/GenBank/DDBJ databases">
        <title>Genome public.</title>
        <authorList>
            <person name="Liu C."/>
            <person name="Sun Q."/>
        </authorList>
    </citation>
    <scope>NUCLEOTIDE SEQUENCE [LARGE SCALE GENOMIC DNA]</scope>
    <source>
        <strain evidence="3 4">3_YM_SP_D4_24.mj</strain>
    </source>
</reference>
<evidence type="ECO:0000256" key="1">
    <source>
        <dbReference type="SAM" id="Phobius"/>
    </source>
</evidence>
<dbReference type="PROSITE" id="PS50104">
    <property type="entry name" value="TIR"/>
    <property type="match status" value="1"/>
</dbReference>
<dbReference type="InterPro" id="IPR015943">
    <property type="entry name" value="WD40/YVTN_repeat-like_dom_sf"/>
</dbReference>
<accession>A0ABR7PC77</accession>
<dbReference type="Proteomes" id="UP000661649">
    <property type="component" value="Unassembled WGS sequence"/>
</dbReference>
<dbReference type="Gene3D" id="2.130.10.10">
    <property type="entry name" value="YVTN repeat-like/Quinoprotein amine dehydrogenase"/>
    <property type="match status" value="1"/>
</dbReference>
<sequence length="803" mass="92357">MALMEKYDAFISYSHAEDNAEIAEVLHKKLEHYRIPSQIQKITGKKKIERVFRDKEELPLSANLTENIYTALDNSEYLIVLCSPESRASQWVQREIEYFAGVHGKECIFAVLIKGEPEDVFPPILCEKTEIKTDINGQNYINIEPVEPLAADVRGYSKKERLKKLDAEFLRLIAGILQCPYDELKQRHQEYRMKIAIAAMSVVMFLGISFGMYSSYQRDQVNTAYQQSLINQMKSLSEESERYLDGGDRISALKTALEVQIEGQSSIYPIVPEQIYALNKALYTYQRSSNYIYKSEKMKTMDGAVTEINGFSPDGDLFFALDSFGQAYFYDTATEKVVWKINAEKVFETTGENFIWGKFNGNHSIVMATEHYFVSLDVEKQSCGAIVKTKKKNQKDQAMDLYKNKLAVCYKTKKENAKYDSISLFIYDMEKGELSETYDYLSERETKDISKIKQISKIVFSESGNYLAISKSWNTLNVEDEQSKMISIYDMKNGEIIQKFGTKSVLDLCFIDEDAVASVEYSLNLSLGYNSWEMQENIYSLKDGKSLWQSQKTRITDTIAVDNPAAFCKYISKVNTDTNGEKAEVIGFSCEGNLTLVRKGDWDILFQREFEYDIVEIQKIDDNNILVGLNNGTVYRVMDCGLWSKMLVVDADISEEYYNAKKDKIVQLKSHDLVFSKKIFDESMKKEGTKRPKFGNDVTNNEGEKVVGTKYRAEVEGDSIIITDRKTKETVLTIPMYQAEEMVYGFFNNDEQFLVYNEQYEEIVVWDMETGSILKQQELDLESQDKTQIIIDEDLHLFALNLE</sequence>
<feature type="transmembrane region" description="Helical" evidence="1">
    <location>
        <begin position="195"/>
        <end position="216"/>
    </location>
</feature>
<keyword evidence="1" id="KW-0812">Transmembrane</keyword>
<gene>
    <name evidence="3" type="ORF">H8712_10490</name>
</gene>
<dbReference type="EMBL" id="JACRTP010000004">
    <property type="protein sequence ID" value="MBC8629030.1"/>
    <property type="molecule type" value="Genomic_DNA"/>
</dbReference>
<evidence type="ECO:0000313" key="3">
    <source>
        <dbReference type="EMBL" id="MBC8629030.1"/>
    </source>
</evidence>